<accession>A0A0R3T4S0</accession>
<dbReference type="AlphaFoldDB" id="A0A0R3T4S0"/>
<comment type="similarity">
    <text evidence="1">Belongs to the type-B carboxylesterase/lipase family.</text>
</comment>
<keyword evidence="6" id="KW-1185">Reference proteome</keyword>
<dbReference type="Proteomes" id="UP000278807">
    <property type="component" value="Unassembled WGS sequence"/>
</dbReference>
<dbReference type="ESTHER" id="rodna-a0a0r3t4s0">
    <property type="family name" value="Carb_B_Platyhelminthe"/>
</dbReference>
<evidence type="ECO:0000256" key="3">
    <source>
        <dbReference type="SAM" id="Phobius"/>
    </source>
</evidence>
<evidence type="ECO:0000259" key="4">
    <source>
        <dbReference type="Pfam" id="PF00135"/>
    </source>
</evidence>
<sequence length="695" mass="79462">MKRQEAGEQVTNTETTDYEVLYREDQSIYPKLSKRTILDVEKLLPSRDDWQNWWKVRNKRRLRKLEILWILLVVIVCCHLLVLLMTLIYRAYLQTWVLRHTLPTLHTKDKEGAVFYETDCAVIYPEYTGKEDWYLIDGLPYATLPRKRAYFASPKHINTFAECYLGFWVNVPSSKRQFVNGEVRFLGKASNSSCIQIGRERVNESSNVANCLTLSFYFNLRNAANMSGTRRRYEPDIPKPTVVYIGGRGLLTHQPKLIPINLIKQLDIFYVIVRYRLGVFGFGDFDTDEYGPNHGVEDVRKALQWIHENALRFGGTPKGLTLIGENSGASIAMQLGNDRFKPPEATSNNTKGRYLVSKLWLHEGTLAVPELPSDKRPFHSLVLGNIELISKCQKWLLETRIKNVGSSALATRSICLEDSVNETNWLSKTPSQWINADKRMQTLPSKREDLGDSLLIADVNVSRVTTPFNLEPIRPMPIVWISTLKNANPPPPSTISIQGLKFKAKTAFSGIVSVNIKRNFAEELVKSYEPMVNQLKMSLDKTKFSSIMNALIDDIRVDCLIYAYLRRRARFQKSQRGAIYKIISEIKPPKVIEKATNRQYDIPPFLSGESEKGYPTDILLEAFADFIKTGRLRGMKELKMPQKLDDPDVDTTVNVLGPIGLTTPSARITSHFSACRNWIEDHEDTELALKYSRLN</sequence>
<reference evidence="5 6" key="2">
    <citation type="submission" date="2018-11" db="EMBL/GenBank/DDBJ databases">
        <authorList>
            <consortium name="Pathogen Informatics"/>
        </authorList>
    </citation>
    <scope>NUCLEOTIDE SEQUENCE [LARGE SCALE GENOMIC DNA]</scope>
</reference>
<dbReference type="Gene3D" id="3.40.50.1820">
    <property type="entry name" value="alpha/beta hydrolase"/>
    <property type="match status" value="1"/>
</dbReference>
<dbReference type="InterPro" id="IPR029058">
    <property type="entry name" value="AB_hydrolase_fold"/>
</dbReference>
<dbReference type="STRING" id="102285.A0A0R3T4S0"/>
<protein>
    <submittedName>
        <fullName evidence="7">COesterase domain-containing protein</fullName>
    </submittedName>
</protein>
<dbReference type="WBParaSite" id="HNAJ_0000205801-mRNA-1">
    <property type="protein sequence ID" value="HNAJ_0000205801-mRNA-1"/>
    <property type="gene ID" value="HNAJ_0000205801"/>
</dbReference>
<evidence type="ECO:0000313" key="7">
    <source>
        <dbReference type="WBParaSite" id="HNAJ_0000205801-mRNA-1"/>
    </source>
</evidence>
<dbReference type="EMBL" id="UZAE01000927">
    <property type="protein sequence ID" value="VDN97916.1"/>
    <property type="molecule type" value="Genomic_DNA"/>
</dbReference>
<proteinExistence type="inferred from homology"/>
<keyword evidence="2" id="KW-0378">Hydrolase</keyword>
<dbReference type="PANTHER" id="PTHR43142:SF1">
    <property type="entry name" value="CARBOXYLIC ESTER HYDROLASE"/>
    <property type="match status" value="1"/>
</dbReference>
<dbReference type="InterPro" id="IPR002018">
    <property type="entry name" value="CarbesteraseB"/>
</dbReference>
<evidence type="ECO:0000256" key="2">
    <source>
        <dbReference type="ARBA" id="ARBA00022801"/>
    </source>
</evidence>
<keyword evidence="3" id="KW-0472">Membrane</keyword>
<name>A0A0R3T4S0_RODNA</name>
<reference evidence="7" key="1">
    <citation type="submission" date="2017-02" db="UniProtKB">
        <authorList>
            <consortium name="WormBaseParasite"/>
        </authorList>
    </citation>
    <scope>IDENTIFICATION</scope>
</reference>
<dbReference type="SUPFAM" id="SSF53474">
    <property type="entry name" value="alpha/beta-Hydrolases"/>
    <property type="match status" value="1"/>
</dbReference>
<evidence type="ECO:0000313" key="6">
    <source>
        <dbReference type="Proteomes" id="UP000278807"/>
    </source>
</evidence>
<keyword evidence="3" id="KW-0812">Transmembrane</keyword>
<evidence type="ECO:0000256" key="1">
    <source>
        <dbReference type="ARBA" id="ARBA00005964"/>
    </source>
</evidence>
<gene>
    <name evidence="5" type="ORF">HNAJ_LOCUS2057</name>
</gene>
<dbReference type="OrthoDB" id="3200163at2759"/>
<feature type="domain" description="Carboxylesterase type B" evidence="4">
    <location>
        <begin position="189"/>
        <end position="334"/>
    </location>
</feature>
<dbReference type="GO" id="GO:0016787">
    <property type="term" value="F:hydrolase activity"/>
    <property type="evidence" value="ECO:0007669"/>
    <property type="project" value="UniProtKB-KW"/>
</dbReference>
<dbReference type="PANTHER" id="PTHR43142">
    <property type="entry name" value="CARBOXYLIC ESTER HYDROLASE"/>
    <property type="match status" value="1"/>
</dbReference>
<feature type="transmembrane region" description="Helical" evidence="3">
    <location>
        <begin position="67"/>
        <end position="89"/>
    </location>
</feature>
<evidence type="ECO:0000313" key="5">
    <source>
        <dbReference type="EMBL" id="VDN97916.1"/>
    </source>
</evidence>
<keyword evidence="3" id="KW-1133">Transmembrane helix</keyword>
<dbReference type="Pfam" id="PF00135">
    <property type="entry name" value="COesterase"/>
    <property type="match status" value="1"/>
</dbReference>
<organism evidence="7">
    <name type="scientific">Rodentolepis nana</name>
    <name type="common">Dwarf tapeworm</name>
    <name type="synonym">Hymenolepis nana</name>
    <dbReference type="NCBI Taxonomy" id="102285"/>
    <lineage>
        <taxon>Eukaryota</taxon>
        <taxon>Metazoa</taxon>
        <taxon>Spiralia</taxon>
        <taxon>Lophotrochozoa</taxon>
        <taxon>Platyhelminthes</taxon>
        <taxon>Cestoda</taxon>
        <taxon>Eucestoda</taxon>
        <taxon>Cyclophyllidea</taxon>
        <taxon>Hymenolepididae</taxon>
        <taxon>Rodentolepis</taxon>
    </lineage>
</organism>